<keyword evidence="2" id="KW-0472">Membrane</keyword>
<feature type="transmembrane region" description="Helical" evidence="2">
    <location>
        <begin position="47"/>
        <end position="72"/>
    </location>
</feature>
<dbReference type="AlphaFoldDB" id="A0A9X2IGE3"/>
<evidence type="ECO:0000256" key="2">
    <source>
        <dbReference type="SAM" id="Phobius"/>
    </source>
</evidence>
<feature type="region of interest" description="Disordered" evidence="1">
    <location>
        <begin position="172"/>
        <end position="223"/>
    </location>
</feature>
<dbReference type="EMBL" id="JAMOIL010000025">
    <property type="protein sequence ID" value="MCM0621938.1"/>
    <property type="molecule type" value="Genomic_DNA"/>
</dbReference>
<name>A0A9X2IGE3_9ACTN</name>
<keyword evidence="2" id="KW-0812">Transmembrane</keyword>
<accession>A0A9X2IGE3</accession>
<keyword evidence="4" id="KW-1185">Reference proteome</keyword>
<proteinExistence type="predicted"/>
<keyword evidence="2" id="KW-1133">Transmembrane helix</keyword>
<dbReference type="Proteomes" id="UP001139485">
    <property type="component" value="Unassembled WGS sequence"/>
</dbReference>
<dbReference type="RefSeq" id="WP_250828258.1">
    <property type="nucleotide sequence ID" value="NZ_JAMOIL010000025.1"/>
</dbReference>
<comment type="caution">
    <text evidence="3">The sequence shown here is derived from an EMBL/GenBank/DDBJ whole genome shotgun (WGS) entry which is preliminary data.</text>
</comment>
<evidence type="ECO:0000313" key="3">
    <source>
        <dbReference type="EMBL" id="MCM0621938.1"/>
    </source>
</evidence>
<reference evidence="3" key="1">
    <citation type="submission" date="2022-05" db="EMBL/GenBank/DDBJ databases">
        <authorList>
            <person name="Tuo L."/>
        </authorList>
    </citation>
    <scope>NUCLEOTIDE SEQUENCE</scope>
    <source>
        <strain evidence="3">BSK12Z-4</strain>
    </source>
</reference>
<evidence type="ECO:0000256" key="1">
    <source>
        <dbReference type="SAM" id="MobiDB-lite"/>
    </source>
</evidence>
<evidence type="ECO:0000313" key="4">
    <source>
        <dbReference type="Proteomes" id="UP001139485"/>
    </source>
</evidence>
<gene>
    <name evidence="3" type="ORF">M8330_16730</name>
</gene>
<sequence length="223" mass="22153">MWTSIRWFLAACLTAPLLALVLGVGVRIGEASLPTATGDQTASSIGMAVVGCVTMLVACVCPMALFRLLAFVDPGTATGASMRSSLAANGGVAGIFGSGRTTETAMVSAGQPAADGRTDAESGAEATTSGRFGAAGALLTPQPVGALLRGVSDTGRRGASLAVDVLGQSGIGHQGYFDTSPAPAPQQRPATRRPTGRSGQGVVDSGEVSEDVGEAAEAAEFLA</sequence>
<organism evidence="3 4">
    <name type="scientific">Nocardioides bruguierae</name>
    <dbReference type="NCBI Taxonomy" id="2945102"/>
    <lineage>
        <taxon>Bacteria</taxon>
        <taxon>Bacillati</taxon>
        <taxon>Actinomycetota</taxon>
        <taxon>Actinomycetes</taxon>
        <taxon>Propionibacteriales</taxon>
        <taxon>Nocardioidaceae</taxon>
        <taxon>Nocardioides</taxon>
    </lineage>
</organism>
<protein>
    <submittedName>
        <fullName evidence="3">Uncharacterized protein</fullName>
    </submittedName>
</protein>